<dbReference type="SUPFAM" id="SSF56784">
    <property type="entry name" value="HAD-like"/>
    <property type="match status" value="1"/>
</dbReference>
<accession>A0ABT1WN96</accession>
<evidence type="ECO:0000313" key="1">
    <source>
        <dbReference type="EMBL" id="MCQ9209998.1"/>
    </source>
</evidence>
<sequence length="245" mass="27450">MEELLRTRLADEDKPIKGLLFDKDGTLIYLDDLWIQPTADFIEILLKRDPKDFKQEEINQVLSEIGIVDGQLLANSMAASGTIQSQADFLSQYIHQSAESICLEMTDYFTNYLKDNPDKLVPVCDLQNLFKKLKEKGYAVGLATSDSRKPTDMALELLGIAELLDFVATPDEYEEKPHPQALQQFAKQAQLKMEEILYIGDSFIDMQFGKHGAGSVGVLTGNTSAQELEGRADFIVDSVAIFFDK</sequence>
<dbReference type="InterPro" id="IPR050155">
    <property type="entry name" value="HAD-like_hydrolase_sf"/>
</dbReference>
<comment type="caution">
    <text evidence="1">The sequence shown here is derived from an EMBL/GenBank/DDBJ whole genome shotgun (WGS) entry which is preliminary data.</text>
</comment>
<dbReference type="NCBIfam" id="TIGR01549">
    <property type="entry name" value="HAD-SF-IA-v1"/>
    <property type="match status" value="1"/>
</dbReference>
<evidence type="ECO:0000313" key="2">
    <source>
        <dbReference type="Proteomes" id="UP001059480"/>
    </source>
</evidence>
<dbReference type="Gene3D" id="3.40.50.1000">
    <property type="entry name" value="HAD superfamily/HAD-like"/>
    <property type="match status" value="1"/>
</dbReference>
<dbReference type="InterPro" id="IPR023214">
    <property type="entry name" value="HAD_sf"/>
</dbReference>
<reference evidence="1" key="2">
    <citation type="journal article" date="2023" name="Curr. Microbiol.">
        <title>Granulicatella seriolae sp. nov., a Novel Facultative Anaerobe Isolated from Yellowtail Marine Fish.</title>
        <authorList>
            <person name="Lee M."/>
            <person name="Choi Y.J."/>
            <person name="Farooq A."/>
            <person name="Jeong J.B."/>
            <person name="Jung M.Y."/>
        </authorList>
    </citation>
    <scope>NUCLEOTIDE SEQUENCE</scope>
    <source>
        <strain evidence="1">S8</strain>
    </source>
</reference>
<dbReference type="InterPro" id="IPR006439">
    <property type="entry name" value="HAD-SF_hydro_IA"/>
</dbReference>
<dbReference type="GO" id="GO:0016787">
    <property type="term" value="F:hydrolase activity"/>
    <property type="evidence" value="ECO:0007669"/>
    <property type="project" value="UniProtKB-KW"/>
</dbReference>
<reference evidence="1" key="1">
    <citation type="submission" date="2022-07" db="EMBL/GenBank/DDBJ databases">
        <authorList>
            <person name="Jung M.-Y."/>
            <person name="Lee M."/>
        </authorList>
    </citation>
    <scope>NUCLEOTIDE SEQUENCE</scope>
    <source>
        <strain evidence="1">S8</strain>
    </source>
</reference>
<keyword evidence="1" id="KW-0378">Hydrolase</keyword>
<proteinExistence type="predicted"/>
<dbReference type="Pfam" id="PF13419">
    <property type="entry name" value="HAD_2"/>
    <property type="match status" value="1"/>
</dbReference>
<organism evidence="1 2">
    <name type="scientific">Granulicatella seriolae</name>
    <dbReference type="NCBI Taxonomy" id="2967226"/>
    <lineage>
        <taxon>Bacteria</taxon>
        <taxon>Bacillati</taxon>
        <taxon>Bacillota</taxon>
        <taxon>Bacilli</taxon>
        <taxon>Lactobacillales</taxon>
        <taxon>Carnobacteriaceae</taxon>
        <taxon>Granulicatella</taxon>
    </lineage>
</organism>
<dbReference type="PANTHER" id="PTHR43434">
    <property type="entry name" value="PHOSPHOGLYCOLATE PHOSPHATASE"/>
    <property type="match status" value="1"/>
</dbReference>
<dbReference type="SFLD" id="SFLDS00003">
    <property type="entry name" value="Haloacid_Dehalogenase"/>
    <property type="match status" value="1"/>
</dbReference>
<dbReference type="Proteomes" id="UP001059480">
    <property type="component" value="Unassembled WGS sequence"/>
</dbReference>
<dbReference type="InterPro" id="IPR041492">
    <property type="entry name" value="HAD_2"/>
</dbReference>
<dbReference type="RefSeq" id="WP_256945114.1">
    <property type="nucleotide sequence ID" value="NZ_JANHNZ010000004.1"/>
</dbReference>
<name>A0ABT1WN96_9LACT</name>
<gene>
    <name evidence="1" type="ORF">NPA36_05490</name>
</gene>
<dbReference type="SFLD" id="SFLDG01129">
    <property type="entry name" value="C1.5:_HAD__Beta-PGM__Phosphata"/>
    <property type="match status" value="1"/>
</dbReference>
<dbReference type="InterPro" id="IPR036412">
    <property type="entry name" value="HAD-like_sf"/>
</dbReference>
<dbReference type="PANTHER" id="PTHR43434:SF1">
    <property type="entry name" value="PHOSPHOGLYCOLATE PHOSPHATASE"/>
    <property type="match status" value="1"/>
</dbReference>
<reference evidence="1" key="3">
    <citation type="journal article" date="2023" name="Microbiol. Resour. Announc.">
        <title>Draft Genome Sequence of Granulicatella sp. Strain S8, Isolated from a Marine Fish, Seriola quinqueradiata.</title>
        <authorList>
            <person name="Lee M."/>
            <person name="Farooq A."/>
            <person name="Jeong J.B."/>
            <person name="Jung M.Y."/>
        </authorList>
    </citation>
    <scope>NUCLEOTIDE SEQUENCE</scope>
    <source>
        <strain evidence="1">S8</strain>
    </source>
</reference>
<protein>
    <submittedName>
        <fullName evidence="1">HAD family hydrolase</fullName>
    </submittedName>
</protein>
<dbReference type="EMBL" id="JANHNZ010000004">
    <property type="protein sequence ID" value="MCQ9209998.1"/>
    <property type="molecule type" value="Genomic_DNA"/>
</dbReference>
<keyword evidence="2" id="KW-1185">Reference proteome</keyword>